<name>A0A3M7Q3N5_BRAPC</name>
<sequence length="360" mass="42246">MIWLSEQANNDSNEKVKEIAKTAFNMLTPSDSGNIETAQKPATTVDIAKKDFMNMFMQSSLQNKNFRLETLRDSSQDVTLWFERFELQTPGWTDETRAIQVVTLFEDDALHKFRQMKNGKSSYSKIKENHIRNFKKDRTGDIQCDFYGAKQRPDETVEKFSYRLIRYTNEVNEQEKLILEKRLINVFVRGLIPSLKKILATNSSNDFDELVRIAKRIEQCEREKQESTSLETAIENINTVKEANTKKSTCLICDKDNHETANCFKLKSAKDFVNNKQRHTFKREIRNKKDCTVTNSVENQQQLIDFIKEGIETEFVGNINEVMVRREKPWKPSNTVKINNKNLTDDQKQRLKKLIDKYWQ</sequence>
<dbReference type="AlphaFoldDB" id="A0A3M7Q3N5"/>
<organism evidence="1 2">
    <name type="scientific">Brachionus plicatilis</name>
    <name type="common">Marine rotifer</name>
    <name type="synonym">Brachionus muelleri</name>
    <dbReference type="NCBI Taxonomy" id="10195"/>
    <lineage>
        <taxon>Eukaryota</taxon>
        <taxon>Metazoa</taxon>
        <taxon>Spiralia</taxon>
        <taxon>Gnathifera</taxon>
        <taxon>Rotifera</taxon>
        <taxon>Eurotatoria</taxon>
        <taxon>Monogononta</taxon>
        <taxon>Pseudotrocha</taxon>
        <taxon>Ploima</taxon>
        <taxon>Brachionidae</taxon>
        <taxon>Brachionus</taxon>
    </lineage>
</organism>
<comment type="caution">
    <text evidence="1">The sequence shown here is derived from an EMBL/GenBank/DDBJ whole genome shotgun (WGS) entry which is preliminary data.</text>
</comment>
<reference evidence="1 2" key="1">
    <citation type="journal article" date="2018" name="Sci. Rep.">
        <title>Genomic signatures of local adaptation to the degree of environmental predictability in rotifers.</title>
        <authorList>
            <person name="Franch-Gras L."/>
            <person name="Hahn C."/>
            <person name="Garcia-Roger E.M."/>
            <person name="Carmona M.J."/>
            <person name="Serra M."/>
            <person name="Gomez A."/>
        </authorList>
    </citation>
    <scope>NUCLEOTIDE SEQUENCE [LARGE SCALE GENOMIC DNA]</scope>
    <source>
        <strain evidence="1">HYR1</strain>
    </source>
</reference>
<evidence type="ECO:0000313" key="2">
    <source>
        <dbReference type="Proteomes" id="UP000276133"/>
    </source>
</evidence>
<evidence type="ECO:0008006" key="3">
    <source>
        <dbReference type="Google" id="ProtNLM"/>
    </source>
</evidence>
<gene>
    <name evidence="1" type="ORF">BpHYR1_024289</name>
</gene>
<keyword evidence="2" id="KW-1185">Reference proteome</keyword>
<protein>
    <recommendedName>
        <fullName evidence="3">Retrotransposon gag domain-containing protein</fullName>
    </recommendedName>
</protein>
<proteinExistence type="predicted"/>
<evidence type="ECO:0000313" key="1">
    <source>
        <dbReference type="EMBL" id="RNA05819.1"/>
    </source>
</evidence>
<dbReference type="EMBL" id="REGN01007597">
    <property type="protein sequence ID" value="RNA05819.1"/>
    <property type="molecule type" value="Genomic_DNA"/>
</dbReference>
<dbReference type="Proteomes" id="UP000276133">
    <property type="component" value="Unassembled WGS sequence"/>
</dbReference>
<accession>A0A3M7Q3N5</accession>
<dbReference type="OrthoDB" id="10135700at2759"/>
<feature type="non-terminal residue" evidence="1">
    <location>
        <position position="360"/>
    </location>
</feature>